<evidence type="ECO:0000256" key="4">
    <source>
        <dbReference type="ARBA" id="ARBA00022801"/>
    </source>
</evidence>
<dbReference type="PANTHER" id="PTHR30636:SF3">
    <property type="entry name" value="UPF0701 PROTEIN YICC"/>
    <property type="match status" value="1"/>
</dbReference>
<keyword evidence="3" id="KW-0255">Endonuclease</keyword>
<dbReference type="EMBL" id="CP019434">
    <property type="protein sequence ID" value="APZ44028.1"/>
    <property type="molecule type" value="Genomic_DNA"/>
</dbReference>
<evidence type="ECO:0000256" key="5">
    <source>
        <dbReference type="ARBA" id="ARBA00035648"/>
    </source>
</evidence>
<reference evidence="8 9" key="1">
    <citation type="submission" date="2017-01" db="EMBL/GenBank/DDBJ databases">
        <title>Draft sequence of Acidihalobacter ferrooxidans strain DSM 14175 (strain V8).</title>
        <authorList>
            <person name="Khaleque H.N."/>
            <person name="Ramsay J.P."/>
            <person name="Murphy R.J.T."/>
            <person name="Kaksonen A.H."/>
            <person name="Boxall N.J."/>
            <person name="Watkin E.L.J."/>
        </authorList>
    </citation>
    <scope>NUCLEOTIDE SEQUENCE [LARGE SCALE GENOMIC DNA]</scope>
    <source>
        <strain evidence="8 9">V8</strain>
    </source>
</reference>
<dbReference type="Pfam" id="PF03755">
    <property type="entry name" value="YicC-like_N"/>
    <property type="match status" value="1"/>
</dbReference>
<accession>A0A1P8UJL2</accession>
<evidence type="ECO:0000313" key="8">
    <source>
        <dbReference type="EMBL" id="APZ44028.1"/>
    </source>
</evidence>
<evidence type="ECO:0000313" key="9">
    <source>
        <dbReference type="Proteomes" id="UP000243807"/>
    </source>
</evidence>
<feature type="domain" description="Endoribonuclease YicC-like C-terminal" evidence="7">
    <location>
        <begin position="174"/>
        <end position="288"/>
    </location>
</feature>
<dbReference type="GO" id="GO:0016787">
    <property type="term" value="F:hydrolase activity"/>
    <property type="evidence" value="ECO:0007669"/>
    <property type="project" value="UniProtKB-KW"/>
</dbReference>
<dbReference type="Proteomes" id="UP000243807">
    <property type="component" value="Chromosome"/>
</dbReference>
<keyword evidence="4" id="KW-0378">Hydrolase</keyword>
<dbReference type="InterPro" id="IPR013551">
    <property type="entry name" value="YicC-like_C"/>
</dbReference>
<dbReference type="Pfam" id="PF08340">
    <property type="entry name" value="YicC-like_C"/>
    <property type="match status" value="1"/>
</dbReference>
<feature type="domain" description="Endoribonuclease YicC-like N-terminal" evidence="6">
    <location>
        <begin position="2"/>
        <end position="154"/>
    </location>
</feature>
<comment type="similarity">
    <text evidence="5">Belongs to the YicC/YloC family.</text>
</comment>
<dbReference type="AlphaFoldDB" id="A0A1P8UJL2"/>
<keyword evidence="2" id="KW-0540">Nuclease</keyword>
<keyword evidence="9" id="KW-1185">Reference proteome</keyword>
<comment type="cofactor">
    <cofactor evidence="1">
        <name>a divalent metal cation</name>
        <dbReference type="ChEBI" id="CHEBI:60240"/>
    </cofactor>
</comment>
<evidence type="ECO:0000256" key="2">
    <source>
        <dbReference type="ARBA" id="ARBA00022722"/>
    </source>
</evidence>
<evidence type="ECO:0000256" key="3">
    <source>
        <dbReference type="ARBA" id="ARBA00022759"/>
    </source>
</evidence>
<protein>
    <submittedName>
        <fullName evidence="8">YicC family protein</fullName>
    </submittedName>
</protein>
<dbReference type="GO" id="GO:0004521">
    <property type="term" value="F:RNA endonuclease activity"/>
    <property type="evidence" value="ECO:0007669"/>
    <property type="project" value="InterPro"/>
</dbReference>
<dbReference type="InterPro" id="IPR005229">
    <property type="entry name" value="YicC/YloC-like"/>
</dbReference>
<evidence type="ECO:0000259" key="6">
    <source>
        <dbReference type="Pfam" id="PF03755"/>
    </source>
</evidence>
<name>A0A1P8UJL2_9GAMM</name>
<evidence type="ECO:0000259" key="7">
    <source>
        <dbReference type="Pfam" id="PF08340"/>
    </source>
</evidence>
<dbReference type="NCBIfam" id="TIGR00255">
    <property type="entry name" value="YicC/YloC family endoribonuclease"/>
    <property type="match status" value="1"/>
</dbReference>
<evidence type="ECO:0000256" key="1">
    <source>
        <dbReference type="ARBA" id="ARBA00001968"/>
    </source>
</evidence>
<dbReference type="InterPro" id="IPR013527">
    <property type="entry name" value="YicC-like_N"/>
</dbReference>
<dbReference type="RefSeq" id="WP_076837651.1">
    <property type="nucleotide sequence ID" value="NZ_CP019434.1"/>
</dbReference>
<sequence length="288" mass="31992">MVQSMTAFARSELHGEWGTLSCELRSVNHRYLDISLRLPEELRAAESAMRERLQAGLSRGKVECALRYQAPAATSAGVEVDHATVRALLAASAEVETLMGAASQYTALEVLRWPGVVREPKRDLAPLHTAAQTLVNDALDAFIATRQAEGTRLAELIRQRAAAITQQLARVRSRRKALVGGLLDKYRARLADLGVEAEPGRLEQELAIAAQRLDVDEELDRLDSHLTELHAVLDRDEPIGRRLDFLMQEFNREANTLGSKSADIETTQAAVELKVLIEQMREQIQNIE</sequence>
<dbReference type="KEGG" id="afy:BW247_13770"/>
<dbReference type="OrthoDB" id="9771229at2"/>
<organism evidence="8 9">
    <name type="scientific">Acidihalobacter ferrooxydans</name>
    <dbReference type="NCBI Taxonomy" id="1765967"/>
    <lineage>
        <taxon>Bacteria</taxon>
        <taxon>Pseudomonadati</taxon>
        <taxon>Pseudomonadota</taxon>
        <taxon>Gammaproteobacteria</taxon>
        <taxon>Chromatiales</taxon>
        <taxon>Ectothiorhodospiraceae</taxon>
        <taxon>Acidihalobacter</taxon>
    </lineage>
</organism>
<proteinExistence type="inferred from homology"/>
<gene>
    <name evidence="8" type="ORF">BW247_13770</name>
</gene>
<dbReference type="STRING" id="1765967.BW247_13770"/>
<dbReference type="PANTHER" id="PTHR30636">
    <property type="entry name" value="UPF0701 PROTEIN YICC"/>
    <property type="match status" value="1"/>
</dbReference>